<keyword evidence="4 8" id="KW-0812">Transmembrane</keyword>
<comment type="subcellular location">
    <subcellularLocation>
        <location evidence="1">Cell membrane</location>
        <topology evidence="1">Multi-pass membrane protein</topology>
    </subcellularLocation>
</comment>
<evidence type="ECO:0000256" key="8">
    <source>
        <dbReference type="SAM" id="Phobius"/>
    </source>
</evidence>
<evidence type="ECO:0000256" key="1">
    <source>
        <dbReference type="ARBA" id="ARBA00004651"/>
    </source>
</evidence>
<feature type="transmembrane region" description="Helical" evidence="8">
    <location>
        <begin position="35"/>
        <end position="53"/>
    </location>
</feature>
<dbReference type="NCBIfam" id="TIGR02602">
    <property type="entry name" value="8TM_EpsH"/>
    <property type="match status" value="1"/>
</dbReference>
<evidence type="ECO:0000256" key="6">
    <source>
        <dbReference type="ARBA" id="ARBA00022989"/>
    </source>
</evidence>
<reference evidence="10 11" key="1">
    <citation type="submission" date="2017-04" db="EMBL/GenBank/DDBJ databases">
        <authorList>
            <person name="Afonso C.L."/>
            <person name="Miller P.J."/>
            <person name="Scott M.A."/>
            <person name="Spackman E."/>
            <person name="Goraichik I."/>
            <person name="Dimitrov K.M."/>
            <person name="Suarez D.L."/>
            <person name="Swayne D.E."/>
        </authorList>
    </citation>
    <scope>NUCLEOTIDE SEQUENCE [LARGE SCALE GENOMIC DNA]</scope>
    <source>
        <strain evidence="10 11">DSM 13146</strain>
    </source>
</reference>
<evidence type="ECO:0000313" key="10">
    <source>
        <dbReference type="EMBL" id="SMC26724.1"/>
    </source>
</evidence>
<evidence type="ECO:0000313" key="11">
    <source>
        <dbReference type="Proteomes" id="UP000192783"/>
    </source>
</evidence>
<protein>
    <submittedName>
        <fullName evidence="10">Exosortase D, VPLPA-CTERM-specific</fullName>
    </submittedName>
</protein>
<sequence>MTHQRRPFLFLAVALCATLLLFRQALIYMVGRWGGADYTHCALMPVVIAYLVWERRKAFAAQPAAVSAWGLGPLAVGLGLYWLGELAGEYFTLYTGFFFTLVGLVWIHLGGARLRALAFPVALIPTMFPLPSFLNNKLTFQLQLVSSALGVRMLQGIGVPALREGNVIDLGFTQLQVVEACSGLRYVLPLLILGILLASFLRGPFWKRTVLALTTLPLAVVLNALRIAATGVLYPWLGARAAEGFFHDFSGWLVFMSALGILLAEMALLNRIGKRPAAEKAGSKGASSTSPTAGDAAWAWAPPVTALVLLASSLVISHSVDFRRPIPLGRSLVSFPQRLGPWQGTRSFLDAKTLEALDLSDYAAFTYRRRAGEPAVDFYVAYYASQAKGESIHSPETCLPGSGWAVDDTARVTLRFRNSPLRILPAQRMVLRKFGETLVGYFWFDLAGRVAVNAYQIKLYNFLNALTQRRTDGALVRVLTPVGPSETQAAAERRLQDFLTRALPVLDRYLGKKTTHPGEVPRP</sequence>
<dbReference type="NCBIfam" id="TIGR04178">
    <property type="entry name" value="exo_archaeo"/>
    <property type="match status" value="1"/>
</dbReference>
<evidence type="ECO:0000256" key="5">
    <source>
        <dbReference type="ARBA" id="ARBA00022801"/>
    </source>
</evidence>
<dbReference type="GO" id="GO:0008233">
    <property type="term" value="F:peptidase activity"/>
    <property type="evidence" value="ECO:0007669"/>
    <property type="project" value="UniProtKB-KW"/>
</dbReference>
<feature type="transmembrane region" description="Helical" evidence="8">
    <location>
        <begin position="213"/>
        <end position="237"/>
    </location>
</feature>
<dbReference type="OrthoDB" id="9797363at2"/>
<accession>A0A1W1XS92</accession>
<dbReference type="NCBIfam" id="TIGR04152">
    <property type="entry name" value="exosort_VPLPA"/>
    <property type="match status" value="1"/>
</dbReference>
<feature type="transmembrane region" description="Helical" evidence="8">
    <location>
        <begin position="249"/>
        <end position="269"/>
    </location>
</feature>
<keyword evidence="2" id="KW-1003">Cell membrane</keyword>
<dbReference type="InterPro" id="IPR026392">
    <property type="entry name" value="Exo/Archaeosortase_dom"/>
</dbReference>
<dbReference type="Pfam" id="PF09721">
    <property type="entry name" value="Exosortase_EpsH"/>
    <property type="match status" value="1"/>
</dbReference>
<dbReference type="STRING" id="1121390.SAMN02746041_02733"/>
<dbReference type="Pfam" id="PF11984">
    <property type="entry name" value="DUF3485"/>
    <property type="match status" value="1"/>
</dbReference>
<feature type="transmembrane region" description="Helical" evidence="8">
    <location>
        <begin position="90"/>
        <end position="109"/>
    </location>
</feature>
<evidence type="ECO:0000256" key="7">
    <source>
        <dbReference type="ARBA" id="ARBA00023136"/>
    </source>
</evidence>
<gene>
    <name evidence="10" type="ORF">SAMN02746041_02733</name>
</gene>
<keyword evidence="5" id="KW-0378">Hydrolase</keyword>
<dbReference type="InterPro" id="IPR019127">
    <property type="entry name" value="Exosortase"/>
</dbReference>
<evidence type="ECO:0000256" key="2">
    <source>
        <dbReference type="ARBA" id="ARBA00022475"/>
    </source>
</evidence>
<dbReference type="GO" id="GO:0005886">
    <property type="term" value="C:plasma membrane"/>
    <property type="evidence" value="ECO:0007669"/>
    <property type="project" value="UniProtKB-SubCell"/>
</dbReference>
<keyword evidence="11" id="KW-1185">Reference proteome</keyword>
<dbReference type="Proteomes" id="UP000192783">
    <property type="component" value="Unassembled WGS sequence"/>
</dbReference>
<organism evidence="10 11">
    <name type="scientific">Desulfacinum hydrothermale DSM 13146</name>
    <dbReference type="NCBI Taxonomy" id="1121390"/>
    <lineage>
        <taxon>Bacteria</taxon>
        <taxon>Pseudomonadati</taxon>
        <taxon>Thermodesulfobacteriota</taxon>
        <taxon>Syntrophobacteria</taxon>
        <taxon>Syntrophobacterales</taxon>
        <taxon>Syntrophobacteraceae</taxon>
        <taxon>Desulfacinum</taxon>
    </lineage>
</organism>
<evidence type="ECO:0000259" key="9">
    <source>
        <dbReference type="Pfam" id="PF11984"/>
    </source>
</evidence>
<evidence type="ECO:0000256" key="3">
    <source>
        <dbReference type="ARBA" id="ARBA00022670"/>
    </source>
</evidence>
<keyword evidence="6 8" id="KW-1133">Transmembrane helix</keyword>
<dbReference type="InterPro" id="IPR026491">
    <property type="entry name" value="ExosortD_VPLPA"/>
</dbReference>
<keyword evidence="7 8" id="KW-0472">Membrane</keyword>
<feature type="domain" description="Methanolan biosynthesis EpsI" evidence="9">
    <location>
        <begin position="305"/>
        <end position="509"/>
    </location>
</feature>
<dbReference type="InterPro" id="IPR014263">
    <property type="entry name" value="Methanolan_biosynth_EpsI"/>
</dbReference>
<dbReference type="GO" id="GO:0006508">
    <property type="term" value="P:proteolysis"/>
    <property type="evidence" value="ECO:0007669"/>
    <property type="project" value="UniProtKB-KW"/>
</dbReference>
<dbReference type="NCBIfam" id="TIGR02914">
    <property type="entry name" value="EpsI_fam"/>
    <property type="match status" value="1"/>
</dbReference>
<dbReference type="AlphaFoldDB" id="A0A1W1XS92"/>
<feature type="transmembrane region" description="Helical" evidence="8">
    <location>
        <begin position="65"/>
        <end position="84"/>
    </location>
</feature>
<feature type="transmembrane region" description="Helical" evidence="8">
    <location>
        <begin position="183"/>
        <end position="201"/>
    </location>
</feature>
<keyword evidence="3" id="KW-0645">Protease</keyword>
<proteinExistence type="predicted"/>
<dbReference type="InterPro" id="IPR013426">
    <property type="entry name" value="EpsH-like"/>
</dbReference>
<name>A0A1W1XS92_9BACT</name>
<dbReference type="EMBL" id="FWXF01000018">
    <property type="protein sequence ID" value="SMC26724.1"/>
    <property type="molecule type" value="Genomic_DNA"/>
</dbReference>
<dbReference type="RefSeq" id="WP_084058659.1">
    <property type="nucleotide sequence ID" value="NZ_FWXF01000018.1"/>
</dbReference>
<evidence type="ECO:0000256" key="4">
    <source>
        <dbReference type="ARBA" id="ARBA00022692"/>
    </source>
</evidence>